<dbReference type="RefSeq" id="WP_092650728.1">
    <property type="nucleotide sequence ID" value="NZ_FOHA01000004.1"/>
</dbReference>
<dbReference type="InterPro" id="IPR050259">
    <property type="entry name" value="SDR"/>
</dbReference>
<dbReference type="OrthoDB" id="9803333at2"/>
<dbReference type="EMBL" id="FOHA01000004">
    <property type="protein sequence ID" value="SER71621.1"/>
    <property type="molecule type" value="Genomic_DNA"/>
</dbReference>
<dbReference type="CDD" id="cd05233">
    <property type="entry name" value="SDR_c"/>
    <property type="match status" value="1"/>
</dbReference>
<comment type="similarity">
    <text evidence="1">Belongs to the short-chain dehydrogenases/reductases (SDR) family.</text>
</comment>
<dbReference type="SUPFAM" id="SSF51735">
    <property type="entry name" value="NAD(P)-binding Rossmann-fold domains"/>
    <property type="match status" value="1"/>
</dbReference>
<dbReference type="InterPro" id="IPR036291">
    <property type="entry name" value="NAD(P)-bd_dom_sf"/>
</dbReference>
<dbReference type="PRINTS" id="PR00081">
    <property type="entry name" value="GDHRDH"/>
</dbReference>
<keyword evidence="3" id="KW-1185">Reference proteome</keyword>
<evidence type="ECO:0000256" key="1">
    <source>
        <dbReference type="ARBA" id="ARBA00006484"/>
    </source>
</evidence>
<gene>
    <name evidence="2" type="ORF">SAMN04488559_1044</name>
</gene>
<dbReference type="STRING" id="142588.SAMN04488559_1044"/>
<dbReference type="AlphaFoldDB" id="A0A1H9RFM4"/>
<dbReference type="InterPro" id="IPR002347">
    <property type="entry name" value="SDR_fam"/>
</dbReference>
<organism evidence="2 3">
    <name type="scientific">Isobaculum melis</name>
    <dbReference type="NCBI Taxonomy" id="142588"/>
    <lineage>
        <taxon>Bacteria</taxon>
        <taxon>Bacillati</taxon>
        <taxon>Bacillota</taxon>
        <taxon>Bacilli</taxon>
        <taxon>Lactobacillales</taxon>
        <taxon>Carnobacteriaceae</taxon>
        <taxon>Isobaculum</taxon>
    </lineage>
</organism>
<dbReference type="Gene3D" id="3.40.50.720">
    <property type="entry name" value="NAD(P)-binding Rossmann-like Domain"/>
    <property type="match status" value="1"/>
</dbReference>
<sequence>MKFALIIGASGDVGKAIAADLAADGWSLYLHYYQDEKSVLEQVKAYHEAYPKQEFIALKQDLTDEATVEQLLGGIFSIDAVVFASGLADYHLLVDLPLDTLDLMWKIHVRAPIQLLQGLQSKLAKSQRGRVLFISSVYAVSGSPMEVAYSTTKGAQLAFVKSYSQEVASLGITVNALLPGAIDTKMLATFTKEEKAQLIAEIPMGRLALPPEIAFWVKQILSKQGSYLTGQGIVISGGWLH</sequence>
<accession>A0A1H9RFM4</accession>
<protein>
    <submittedName>
        <fullName evidence="2">3-oxoacyl-[acyl-carrier protein] reductase</fullName>
    </submittedName>
</protein>
<proteinExistence type="inferred from homology"/>
<dbReference type="PANTHER" id="PTHR42879:SF2">
    <property type="entry name" value="3-OXOACYL-[ACYL-CARRIER-PROTEIN] REDUCTASE FABG"/>
    <property type="match status" value="1"/>
</dbReference>
<dbReference type="Pfam" id="PF13561">
    <property type="entry name" value="adh_short_C2"/>
    <property type="match status" value="1"/>
</dbReference>
<evidence type="ECO:0000313" key="2">
    <source>
        <dbReference type="EMBL" id="SER71621.1"/>
    </source>
</evidence>
<dbReference type="PANTHER" id="PTHR42879">
    <property type="entry name" value="3-OXOACYL-(ACYL-CARRIER-PROTEIN) REDUCTASE"/>
    <property type="match status" value="1"/>
</dbReference>
<name>A0A1H9RFM4_9LACT</name>
<dbReference type="NCBIfam" id="NF047420">
    <property type="entry name" value="EF_P_mod_YmfI"/>
    <property type="match status" value="1"/>
</dbReference>
<reference evidence="2 3" key="1">
    <citation type="submission" date="2016-10" db="EMBL/GenBank/DDBJ databases">
        <authorList>
            <person name="de Groot N.N."/>
        </authorList>
    </citation>
    <scope>NUCLEOTIDE SEQUENCE [LARGE SCALE GENOMIC DNA]</scope>
    <source>
        <strain evidence="2 3">DSM 13760</strain>
    </source>
</reference>
<dbReference type="Proteomes" id="UP000198948">
    <property type="component" value="Unassembled WGS sequence"/>
</dbReference>
<evidence type="ECO:0000313" key="3">
    <source>
        <dbReference type="Proteomes" id="UP000198948"/>
    </source>
</evidence>